<evidence type="ECO:0000259" key="4">
    <source>
        <dbReference type="SMART" id="SM00672"/>
    </source>
</evidence>
<evidence type="ECO:0000256" key="2">
    <source>
        <dbReference type="ARBA" id="ARBA00022679"/>
    </source>
</evidence>
<feature type="transmembrane region" description="Helical" evidence="3">
    <location>
        <begin position="7"/>
        <end position="28"/>
    </location>
</feature>
<proteinExistence type="inferred from homology"/>
<reference evidence="5 6" key="2">
    <citation type="journal article" date="2008" name="Nature">
        <title>The Phaeodactylum genome reveals the evolutionary history of diatom genomes.</title>
        <authorList>
            <person name="Bowler C."/>
            <person name="Allen A.E."/>
            <person name="Badger J.H."/>
            <person name="Grimwood J."/>
            <person name="Jabbari K."/>
            <person name="Kuo A."/>
            <person name="Maheswari U."/>
            <person name="Martens C."/>
            <person name="Maumus F."/>
            <person name="Otillar R.P."/>
            <person name="Rayko E."/>
            <person name="Salamov A."/>
            <person name="Vandepoele K."/>
            <person name="Beszteri B."/>
            <person name="Gruber A."/>
            <person name="Heijde M."/>
            <person name="Katinka M."/>
            <person name="Mock T."/>
            <person name="Valentin K."/>
            <person name="Verret F."/>
            <person name="Berges J.A."/>
            <person name="Brownlee C."/>
            <person name="Cadoret J.P."/>
            <person name="Chiovitti A."/>
            <person name="Choi C.J."/>
            <person name="Coesel S."/>
            <person name="De Martino A."/>
            <person name="Detter J.C."/>
            <person name="Durkin C."/>
            <person name="Falciatore A."/>
            <person name="Fournet J."/>
            <person name="Haruta M."/>
            <person name="Huysman M.J."/>
            <person name="Jenkins B.D."/>
            <person name="Jiroutova K."/>
            <person name="Jorgensen R.E."/>
            <person name="Joubert Y."/>
            <person name="Kaplan A."/>
            <person name="Kroger N."/>
            <person name="Kroth P.G."/>
            <person name="La Roche J."/>
            <person name="Lindquist E."/>
            <person name="Lommer M."/>
            <person name="Martin-Jezequel V."/>
            <person name="Lopez P.J."/>
            <person name="Lucas S."/>
            <person name="Mangogna M."/>
            <person name="McGinnis K."/>
            <person name="Medlin L.K."/>
            <person name="Montsant A."/>
            <person name="Oudot-Le Secq M.P."/>
            <person name="Napoli C."/>
            <person name="Obornik M."/>
            <person name="Parker M.S."/>
            <person name="Petit J.L."/>
            <person name="Porcel B.M."/>
            <person name="Poulsen N."/>
            <person name="Robison M."/>
            <person name="Rychlewski L."/>
            <person name="Rynearson T.A."/>
            <person name="Schmutz J."/>
            <person name="Shapiro H."/>
            <person name="Siaut M."/>
            <person name="Stanley M."/>
            <person name="Sussman M.R."/>
            <person name="Taylor A.R."/>
            <person name="Vardi A."/>
            <person name="von Dassow P."/>
            <person name="Vyverman W."/>
            <person name="Willis A."/>
            <person name="Wyrwicz L.S."/>
            <person name="Rokhsar D.S."/>
            <person name="Weissenbach J."/>
            <person name="Armbrust E.V."/>
            <person name="Green B.R."/>
            <person name="Van de Peer Y."/>
            <person name="Grigoriev I.V."/>
        </authorList>
    </citation>
    <scope>NUCLEOTIDE SEQUENCE [LARGE SCALE GENOMIC DNA]</scope>
    <source>
        <strain evidence="5 6">CCMP1335</strain>
    </source>
</reference>
<protein>
    <recommendedName>
        <fullName evidence="4">Glycosyl transferase CAP10 domain-containing protein</fullName>
    </recommendedName>
</protein>
<sequence length="1012" mass="112335">MPPRLHLHLFFISVAIAAITIFSVILGYPPILSSTLSNPATVLGKTGLRSSSFGDFPDQEDSAPSIDLRRVDVVEQPSESEPESIDVNGREAVSGNNEQNIKPYSLDDILPVAKAYRNQFAVFAYIPTEDQFICLESEANGLFFGQKNTHQIRHAKMIIYSLSVFLRALFPQHLNKDSTEFVLALSAGDSPLIHYDRCRKNELVCDSSVPVLQFSSVLRDASEFLPNRLAMPVPQSNHLGCFIHWIEHGDVCKPFLPRSPTNQVGLVFGETVSLTWEDLIPQVVWRGTDHAFLEALLSPRLRRPNFEKDVAREMSDISDNMTVALDGMRKVYDELVPRWKGVVWTVEAESEAMHKSGSLPWADMKFSSVMQRGVKNDTAYYEQFKNYGISAVGNKMSLEELAKYKYHIDIGGGGGTTWSGTLEKLALPGLLFHHETETRDTTTISWSLSDPIISLFSPDVHFVPVKQDLSDLKEKYDWAEQNPEKAKEISERATALIKSFGTTEGMESLFKEYIEEPLNKVISAYQPVDGSFQEVLEQFSAAADFHISSSCTSDGCNTSMALEKRTANNATNTANTTTDIVIQSPSPRSVHPSCFGLGNAISNNITVLPASPKYLIFYPKMGMGNNIMGYASAVMYACLSGRVLKIAPQKVRDKSVFKEVFECGEFFASSPGSICDGLEMDGELVQKYYAANVTILGPEAYGDPPCGGNRLQDLKYFLCNDGMGEDEFVAIKSCQFYGDLFHRNPHFQHRLSATPYRDIVQAKLRPSVKVQEKMIQKDGPFHVCVHVRMDEEKTRNTLGKDWLGDLSKCVSNLMLDHTAAASNEILLFTMHADIRRDVKGTLEAGGANYVQFASETSPEGPQGNSDDLHQGVADMFTMATKCTNILASKADSTYVLLSANLMNETRVFPGNQWKQGCMPGSEVVDFEPTGDFWSRRDLCGIRNITCDTSKEIWKEGSSLLPVSSPSLSSYQEKFSTLQETSIIDASIERQAKGLHKNSLGSKKNEGARMVMS</sequence>
<dbReference type="InterPro" id="IPR051091">
    <property type="entry name" value="O-Glucosyltr/Glycosyltrsf_90"/>
</dbReference>
<dbReference type="RefSeq" id="XP_002297146.1">
    <property type="nucleotide sequence ID" value="XM_002297110.1"/>
</dbReference>
<dbReference type="InterPro" id="IPR006598">
    <property type="entry name" value="CAP10"/>
</dbReference>
<dbReference type="EMBL" id="DS999421">
    <property type="protein sequence ID" value="EED86471.1"/>
    <property type="molecule type" value="Genomic_DNA"/>
</dbReference>
<evidence type="ECO:0000313" key="6">
    <source>
        <dbReference type="Proteomes" id="UP000001449"/>
    </source>
</evidence>
<feature type="domain" description="Glycosyl transferase CAP10" evidence="4">
    <location>
        <begin position="275"/>
        <end position="516"/>
    </location>
</feature>
<dbReference type="InParanoid" id="B8LDP2"/>
<evidence type="ECO:0000256" key="3">
    <source>
        <dbReference type="SAM" id="Phobius"/>
    </source>
</evidence>
<keyword evidence="2" id="KW-0808">Transferase</keyword>
<dbReference type="AlphaFoldDB" id="B8LDP2"/>
<reference evidence="5 6" key="1">
    <citation type="journal article" date="2004" name="Science">
        <title>The genome of the diatom Thalassiosira pseudonana: ecology, evolution, and metabolism.</title>
        <authorList>
            <person name="Armbrust E.V."/>
            <person name="Berges J.A."/>
            <person name="Bowler C."/>
            <person name="Green B.R."/>
            <person name="Martinez D."/>
            <person name="Putnam N.H."/>
            <person name="Zhou S."/>
            <person name="Allen A.E."/>
            <person name="Apt K.E."/>
            <person name="Bechner M."/>
            <person name="Brzezinski M.A."/>
            <person name="Chaal B.K."/>
            <person name="Chiovitti A."/>
            <person name="Davis A.K."/>
            <person name="Demarest M.S."/>
            <person name="Detter J.C."/>
            <person name="Glavina T."/>
            <person name="Goodstein D."/>
            <person name="Hadi M.Z."/>
            <person name="Hellsten U."/>
            <person name="Hildebrand M."/>
            <person name="Jenkins B.D."/>
            <person name="Jurka J."/>
            <person name="Kapitonov V.V."/>
            <person name="Kroger N."/>
            <person name="Lau W.W."/>
            <person name="Lane T.W."/>
            <person name="Larimer F.W."/>
            <person name="Lippmeier J.C."/>
            <person name="Lucas S."/>
            <person name="Medina M."/>
            <person name="Montsant A."/>
            <person name="Obornik M."/>
            <person name="Parker M.S."/>
            <person name="Palenik B."/>
            <person name="Pazour G.J."/>
            <person name="Richardson P.M."/>
            <person name="Rynearson T.A."/>
            <person name="Saito M.A."/>
            <person name="Schwartz D.C."/>
            <person name="Thamatrakoln K."/>
            <person name="Valentin K."/>
            <person name="Vardi A."/>
            <person name="Wilkerson F.P."/>
            <person name="Rokhsar D.S."/>
        </authorList>
    </citation>
    <scope>NUCLEOTIDE SEQUENCE [LARGE SCALE GENOMIC DNA]</scope>
    <source>
        <strain evidence="5 6">CCMP1335</strain>
    </source>
</reference>
<evidence type="ECO:0000313" key="5">
    <source>
        <dbReference type="EMBL" id="EED86471.1"/>
    </source>
</evidence>
<dbReference type="Pfam" id="PF05686">
    <property type="entry name" value="Glyco_transf_90"/>
    <property type="match status" value="1"/>
</dbReference>
<dbReference type="Proteomes" id="UP000001449">
    <property type="component" value="Unassembled WGS sequence"/>
</dbReference>
<gene>
    <name evidence="5" type="ORF">THAPSDRAFT_25525</name>
</gene>
<dbReference type="SMART" id="SM00672">
    <property type="entry name" value="CAP10"/>
    <property type="match status" value="1"/>
</dbReference>
<organism evidence="5 6">
    <name type="scientific">Thalassiosira pseudonana</name>
    <name type="common">Marine diatom</name>
    <name type="synonym">Cyclotella nana</name>
    <dbReference type="NCBI Taxonomy" id="35128"/>
    <lineage>
        <taxon>Eukaryota</taxon>
        <taxon>Sar</taxon>
        <taxon>Stramenopiles</taxon>
        <taxon>Ochrophyta</taxon>
        <taxon>Bacillariophyta</taxon>
        <taxon>Coscinodiscophyceae</taxon>
        <taxon>Thalassiosirophycidae</taxon>
        <taxon>Thalassiosirales</taxon>
        <taxon>Thalassiosiraceae</taxon>
        <taxon>Thalassiosira</taxon>
    </lineage>
</organism>
<comment type="similarity">
    <text evidence="1">Belongs to the glycosyltransferase 90 family.</text>
</comment>
<dbReference type="PANTHER" id="PTHR12203">
    <property type="entry name" value="KDEL LYS-ASP-GLU-LEU CONTAINING - RELATED"/>
    <property type="match status" value="1"/>
</dbReference>
<keyword evidence="3" id="KW-1133">Transmembrane helix</keyword>
<keyword evidence="3" id="KW-0472">Membrane</keyword>
<keyword evidence="6" id="KW-1185">Reference proteome</keyword>
<keyword evidence="3" id="KW-0812">Transmembrane</keyword>
<dbReference type="HOGENOM" id="CLU_004828_0_0_1"/>
<dbReference type="GO" id="GO:0016740">
    <property type="term" value="F:transferase activity"/>
    <property type="evidence" value="ECO:0007669"/>
    <property type="project" value="UniProtKB-KW"/>
</dbReference>
<evidence type="ECO:0000256" key="1">
    <source>
        <dbReference type="ARBA" id="ARBA00010118"/>
    </source>
</evidence>
<dbReference type="GeneID" id="7451865"/>
<accession>B8LDP2</accession>
<name>B8LDP2_THAPS</name>
<dbReference type="PANTHER" id="PTHR12203:SF35">
    <property type="entry name" value="PROTEIN O-GLUCOSYLTRANSFERASE 1"/>
    <property type="match status" value="1"/>
</dbReference>
<dbReference type="PaxDb" id="35128-Thaps25525"/>
<dbReference type="eggNOG" id="ENOG502SRH3">
    <property type="taxonomic scope" value="Eukaryota"/>
</dbReference>
<dbReference type="KEGG" id="tps:THAPSDRAFT_25525"/>